<dbReference type="AlphaFoldDB" id="A0A329RG41"/>
<evidence type="ECO:0000313" key="3">
    <source>
        <dbReference type="Proteomes" id="UP000251314"/>
    </source>
</evidence>
<comment type="caution">
    <text evidence="2">The sequence shown here is derived from an EMBL/GenBank/DDBJ whole genome shotgun (WGS) entry which is preliminary data.</text>
</comment>
<organism evidence="2 3">
    <name type="scientific">Phytophthora cactorum</name>
    <dbReference type="NCBI Taxonomy" id="29920"/>
    <lineage>
        <taxon>Eukaryota</taxon>
        <taxon>Sar</taxon>
        <taxon>Stramenopiles</taxon>
        <taxon>Oomycota</taxon>
        <taxon>Peronosporomycetes</taxon>
        <taxon>Peronosporales</taxon>
        <taxon>Peronosporaceae</taxon>
        <taxon>Phytophthora</taxon>
    </lineage>
</organism>
<dbReference type="EMBL" id="MJFZ01001035">
    <property type="protein sequence ID" value="RAW23554.1"/>
    <property type="molecule type" value="Genomic_DNA"/>
</dbReference>
<gene>
    <name evidence="2" type="ORF">PC110_g20010</name>
    <name evidence="1" type="ORF">PC117_g9769</name>
</gene>
<reference evidence="1" key="2">
    <citation type="submission" date="2018-10" db="EMBL/GenBank/DDBJ databases">
        <title>Effector identification in a new, highly contiguous assembly of the strawberry crown rot pathogen Phytophthora cactorum.</title>
        <authorList>
            <person name="Armitage A.D."/>
            <person name="Nellist C.F."/>
            <person name="Bates H."/>
            <person name="Vickerstaff R.J."/>
            <person name="Harrison R.J."/>
        </authorList>
    </citation>
    <scope>NUCLEOTIDE SEQUENCE</scope>
    <source>
        <strain evidence="1">4040</strain>
    </source>
</reference>
<name>A0A329RG41_9STRA</name>
<sequence length="192" mass="21560">MIFLRSNTTISHKGICPIQHKTHPTKPDQASTMFPWPGSPRDRKCPPPPPVYYVPAPPPPPPVVYAAPPPPVVYEVPVPPVVYEVPAPPPVVYEVPAPVIYKAPPRDDYYDVDEFRDVSWAVMETAAERGYLDILSFAADTADSGYIEELRDETSGALLHAIYGRQSEAAIFLVFRYYREWNLREGLEKALI</sequence>
<evidence type="ECO:0000313" key="1">
    <source>
        <dbReference type="EMBL" id="KAG2942482.1"/>
    </source>
</evidence>
<evidence type="ECO:0000313" key="2">
    <source>
        <dbReference type="EMBL" id="RAW23554.1"/>
    </source>
</evidence>
<dbReference type="Proteomes" id="UP000251314">
    <property type="component" value="Unassembled WGS sequence"/>
</dbReference>
<accession>A0A329RG41</accession>
<dbReference type="Proteomes" id="UP000736787">
    <property type="component" value="Unassembled WGS sequence"/>
</dbReference>
<proteinExistence type="predicted"/>
<protein>
    <submittedName>
        <fullName evidence="2">Uncharacterized protein</fullName>
    </submittedName>
</protein>
<dbReference type="EMBL" id="RCMK01000228">
    <property type="protein sequence ID" value="KAG2942482.1"/>
    <property type="molecule type" value="Genomic_DNA"/>
</dbReference>
<dbReference type="VEuPathDB" id="FungiDB:PC110_g20010"/>
<reference evidence="2 3" key="1">
    <citation type="submission" date="2018-01" db="EMBL/GenBank/DDBJ databases">
        <title>Draft genome of the strawberry crown rot pathogen Phytophthora cactorum.</title>
        <authorList>
            <person name="Armitage A.D."/>
            <person name="Lysoe E."/>
            <person name="Nellist C.F."/>
            <person name="Harrison R.J."/>
            <person name="Brurberg M.B."/>
        </authorList>
    </citation>
    <scope>NUCLEOTIDE SEQUENCE [LARGE SCALE GENOMIC DNA]</scope>
    <source>
        <strain evidence="2 3">10300</strain>
    </source>
</reference>
<keyword evidence="3" id="KW-1185">Reference proteome</keyword>
<dbReference type="OrthoDB" id="101492at2759"/>